<organism evidence="2">
    <name type="scientific">uncultured Sphingomonadaceae bacterium</name>
    <dbReference type="NCBI Taxonomy" id="169976"/>
    <lineage>
        <taxon>Bacteria</taxon>
        <taxon>Pseudomonadati</taxon>
        <taxon>Pseudomonadota</taxon>
        <taxon>Alphaproteobacteria</taxon>
        <taxon>Sphingomonadales</taxon>
        <taxon>Sphingomonadaceae</taxon>
        <taxon>environmental samples</taxon>
    </lineage>
</organism>
<dbReference type="InterPro" id="IPR022134">
    <property type="entry name" value="DUF3667"/>
</dbReference>
<feature type="transmembrane region" description="Helical" evidence="1">
    <location>
        <begin position="307"/>
        <end position="323"/>
    </location>
</feature>
<gene>
    <name evidence="2" type="ORF">AVDCRST_MAG39-1469</name>
</gene>
<accession>A0A6J4SMD0</accession>
<feature type="transmembrane region" description="Helical" evidence="1">
    <location>
        <begin position="280"/>
        <end position="301"/>
    </location>
</feature>
<evidence type="ECO:0008006" key="3">
    <source>
        <dbReference type="Google" id="ProtNLM"/>
    </source>
</evidence>
<dbReference type="Pfam" id="PF12412">
    <property type="entry name" value="DUF3667"/>
    <property type="match status" value="1"/>
</dbReference>
<evidence type="ECO:0000313" key="2">
    <source>
        <dbReference type="EMBL" id="CAA9502695.1"/>
    </source>
</evidence>
<protein>
    <recommendedName>
        <fullName evidence="3">Gll1812 protein</fullName>
    </recommendedName>
</protein>
<reference evidence="2" key="1">
    <citation type="submission" date="2020-02" db="EMBL/GenBank/DDBJ databases">
        <authorList>
            <person name="Meier V. D."/>
        </authorList>
    </citation>
    <scope>NUCLEOTIDE SEQUENCE</scope>
    <source>
        <strain evidence="2">AVDCRST_MAG39</strain>
    </source>
</reference>
<feature type="transmembrane region" description="Helical" evidence="1">
    <location>
        <begin position="344"/>
        <end position="364"/>
    </location>
</feature>
<feature type="transmembrane region" description="Helical" evidence="1">
    <location>
        <begin position="108"/>
        <end position="129"/>
    </location>
</feature>
<proteinExistence type="predicted"/>
<feature type="transmembrane region" description="Helical" evidence="1">
    <location>
        <begin position="253"/>
        <end position="271"/>
    </location>
</feature>
<dbReference type="EMBL" id="CADCVW010000059">
    <property type="protein sequence ID" value="CAA9502695.1"/>
    <property type="molecule type" value="Genomic_DNA"/>
</dbReference>
<sequence length="366" mass="39371">MATGVEELGTAVEGGLLARAAEPRAGEPRADGRTAERACLNCRTQLVGEFCHGCGQHAHVHRTLGAFGHDLLHGVLHLEGKLWRTLPKLMFRPGELTRRYVEGERARFVSPLAVFLFSVFLMFASVSLVSGDLSLLDEATRAEAADGVKVDMTRIDAEIARLRRERTAATARGAPTGAIDEKLRDAALGRSIMAGIAGEDQAPDADRSGLKASGDARADVGLAPNGALDKAWRAAKANPTLLAYKLQTNAYKFSWALILISVPFVWLLFLWRRRPLYDHIVFVTYSIAAVSVLVIVGSLLVAAGAPAGVVISVATLFVPWHMYRQLRGAYGLRRFSALWRTAALAAFANVALTLFAVLVVAMGATG</sequence>
<keyword evidence="1" id="KW-1133">Transmembrane helix</keyword>
<keyword evidence="1" id="KW-0812">Transmembrane</keyword>
<evidence type="ECO:0000256" key="1">
    <source>
        <dbReference type="SAM" id="Phobius"/>
    </source>
</evidence>
<dbReference type="AlphaFoldDB" id="A0A6J4SMD0"/>
<name>A0A6J4SMD0_9SPHN</name>
<keyword evidence="1" id="KW-0472">Membrane</keyword>